<dbReference type="Proteomes" id="UP000827892">
    <property type="component" value="Chromosome IV"/>
</dbReference>
<gene>
    <name evidence="3" type="ORF">L3Y34_005435</name>
</gene>
<reference evidence="3 4" key="1">
    <citation type="submission" date="2022-05" db="EMBL/GenBank/DDBJ databases">
        <title>Chromosome-level reference genomes for two strains of Caenorhabditis briggsae: an improved platform for comparative genomics.</title>
        <authorList>
            <person name="Stevens L."/>
            <person name="Andersen E.C."/>
        </authorList>
    </citation>
    <scope>NUCLEOTIDE SEQUENCE [LARGE SCALE GENOMIC DNA]</scope>
    <source>
        <strain evidence="3">QX1410_ONT</strain>
        <tissue evidence="3">Whole-organism</tissue>
    </source>
</reference>
<evidence type="ECO:0000313" key="4">
    <source>
        <dbReference type="Proteomes" id="UP000827892"/>
    </source>
</evidence>
<dbReference type="PANTHER" id="PTHR47022:SF1">
    <property type="entry name" value="BTB AND MATH DOMAIN-CONTAINING PROTEIN 36-RELATED"/>
    <property type="match status" value="1"/>
</dbReference>
<feature type="compositionally biased region" description="Acidic residues" evidence="1">
    <location>
        <begin position="394"/>
        <end position="407"/>
    </location>
</feature>
<dbReference type="SMART" id="SM00225">
    <property type="entry name" value="BTB"/>
    <property type="match status" value="1"/>
</dbReference>
<feature type="compositionally biased region" description="Basic and acidic residues" evidence="1">
    <location>
        <begin position="355"/>
        <end position="368"/>
    </location>
</feature>
<dbReference type="PANTHER" id="PTHR47022">
    <property type="entry name" value="BTB AND MATH DOMAIN-CONTAINING PROTEIN 36-RELATED"/>
    <property type="match status" value="1"/>
</dbReference>
<organism evidence="3 4">
    <name type="scientific">Caenorhabditis briggsae</name>
    <dbReference type="NCBI Taxonomy" id="6238"/>
    <lineage>
        <taxon>Eukaryota</taxon>
        <taxon>Metazoa</taxon>
        <taxon>Ecdysozoa</taxon>
        <taxon>Nematoda</taxon>
        <taxon>Chromadorea</taxon>
        <taxon>Rhabditida</taxon>
        <taxon>Rhabditina</taxon>
        <taxon>Rhabditomorpha</taxon>
        <taxon>Rhabditoidea</taxon>
        <taxon>Rhabditidae</taxon>
        <taxon>Peloderinae</taxon>
        <taxon>Caenorhabditis</taxon>
    </lineage>
</organism>
<dbReference type="AlphaFoldDB" id="A0AAE9D7H3"/>
<evidence type="ECO:0000313" key="3">
    <source>
        <dbReference type="EMBL" id="ULT97604.1"/>
    </source>
</evidence>
<dbReference type="EMBL" id="CP090894">
    <property type="protein sequence ID" value="ULT97604.1"/>
    <property type="molecule type" value="Genomic_DNA"/>
</dbReference>
<sequence>MRETSRNLQNSPTTCLFGPSYKEENSDFEFRSVHGESLKNLGEKKQWKADFRGISMIFELRTTENGYSTRVYCMPENLSRLWKVSADVCFQQDTPTTVTHGNEQFRHVDFDSEHNFCEENREGSIGGDFLFVEFKIRILNVSGLVLAPILNFEEPQNGFYDTVLVVEGRKVFVQKQLLSLYSPYFHTLFTSSNPPNSEFSIDDSQIKFTEFIDFLHHIYPDFSSAHSLVTSRNVESLLRMSLRFDCSLVAFKAEQWLMDVKWMGPAWKLIMSERYGLAGLQNYVIQNLETQAEIQKISKSEYYSSMSDATKTSLLSRMFIILEKDSEDVTTDSEDSHRCRCNAREASRASGAPGAREDVRGIRRRDDGPPSGASMAGLGAREGLGGKRRRPNDDDGAEDDSDEEMEEQQYSRIFDTIVMD</sequence>
<name>A0AAE9D7H3_CAEBR</name>
<feature type="domain" description="BTB" evidence="2">
    <location>
        <begin position="160"/>
        <end position="219"/>
    </location>
</feature>
<feature type="region of interest" description="Disordered" evidence="1">
    <location>
        <begin position="331"/>
        <end position="420"/>
    </location>
</feature>
<accession>A0AAE9D7H3</accession>
<dbReference type="SUPFAM" id="SSF54695">
    <property type="entry name" value="POZ domain"/>
    <property type="match status" value="1"/>
</dbReference>
<evidence type="ECO:0000256" key="1">
    <source>
        <dbReference type="SAM" id="MobiDB-lite"/>
    </source>
</evidence>
<dbReference type="Pfam" id="PF00651">
    <property type="entry name" value="BTB"/>
    <property type="match status" value="1"/>
</dbReference>
<dbReference type="InterPro" id="IPR011333">
    <property type="entry name" value="SKP1/BTB/POZ_sf"/>
</dbReference>
<proteinExistence type="predicted"/>
<feature type="compositionally biased region" description="Basic and acidic residues" evidence="1">
    <location>
        <begin position="334"/>
        <end position="347"/>
    </location>
</feature>
<protein>
    <recommendedName>
        <fullName evidence="2">BTB domain-containing protein</fullName>
    </recommendedName>
</protein>
<dbReference type="PROSITE" id="PS50097">
    <property type="entry name" value="BTB"/>
    <property type="match status" value="1"/>
</dbReference>
<dbReference type="CDD" id="cd18186">
    <property type="entry name" value="BTB_POZ_ZBTB_KLHL-like"/>
    <property type="match status" value="1"/>
</dbReference>
<dbReference type="Gene3D" id="3.30.710.10">
    <property type="entry name" value="Potassium Channel Kv1.1, Chain A"/>
    <property type="match status" value="1"/>
</dbReference>
<evidence type="ECO:0000259" key="2">
    <source>
        <dbReference type="PROSITE" id="PS50097"/>
    </source>
</evidence>
<dbReference type="InterPro" id="IPR000210">
    <property type="entry name" value="BTB/POZ_dom"/>
</dbReference>